<dbReference type="EMBL" id="JAJJMO010000001">
    <property type="protein sequence ID" value="MCC9072393.1"/>
    <property type="molecule type" value="Genomic_DNA"/>
</dbReference>
<sequence length="558" mass="63135">MKESKNISRSRAQESSAAIEKMYITMRHLFNRGFYKPMGISGDTLREALLALRPEIYGNIAEEKVELNGLLYVIERLPIGIEECRYINLTSDEGYSKSHFQAIVPPKRRRNCYRIDEEQMNVEITRGRSDIYDILTHLTFIFIESHKIRNRVLLDDGGEVSRDWLKLELAVMQTKKLPLIEKEKAISHVANILGRTFEEVLNIYDAFGSEAEPDRFLHIIYWLGKLAIEEVVENNKRTITFSPILRERLGHHIHGEIWATNIKEVLKANGLLDRPIHVISANMHSVMNSIFATPLLKTKFKDKSDFFIYEELSKSGATIRKDVEAVALKNGMISLPDTSGTNIDVQIFDTAKIDWAKSAFPNADLTDKKPVIIVMDYAFGEQAYETIDELLKPYKKETLLNVKSVSIMGKAGILEGGKGDIMIPTAHINEGTADNYYFENELRGAMFEGNDIAVFEGAMVTVLGTSLQNRDLLKFFHESTWGVIGLEMEGSYYQKAIQSASKIRKSVPHDIKVRYAYYASDNPLETGSTLASGGLGTTGVKPTYLITIKILEQIFNIK</sequence>
<accession>A0ABS8MUI7</accession>
<organism evidence="1 2">
    <name type="scientific">Flavobacterium pisciphilum</name>
    <dbReference type="NCBI Taxonomy" id="2893755"/>
    <lineage>
        <taxon>Bacteria</taxon>
        <taxon>Pseudomonadati</taxon>
        <taxon>Bacteroidota</taxon>
        <taxon>Flavobacteriia</taxon>
        <taxon>Flavobacteriales</taxon>
        <taxon>Flavobacteriaceae</taxon>
        <taxon>Flavobacterium</taxon>
    </lineage>
</organism>
<comment type="caution">
    <text evidence="1">The sequence shown here is derived from an EMBL/GenBank/DDBJ whole genome shotgun (WGS) entry which is preliminary data.</text>
</comment>
<name>A0ABS8MUI7_9FLAO</name>
<dbReference type="InterPro" id="IPR054204">
    <property type="entry name" value="DUF6909"/>
</dbReference>
<proteinExistence type="predicted"/>
<evidence type="ECO:0000313" key="2">
    <source>
        <dbReference type="Proteomes" id="UP001430919"/>
    </source>
</evidence>
<keyword evidence="2" id="KW-1185">Reference proteome</keyword>
<dbReference type="Pfam" id="PF21850">
    <property type="entry name" value="DUF6909"/>
    <property type="match status" value="2"/>
</dbReference>
<gene>
    <name evidence="1" type="ORF">LNQ49_12455</name>
</gene>
<protein>
    <submittedName>
        <fullName evidence="1">Uncharacterized protein</fullName>
    </submittedName>
</protein>
<dbReference type="RefSeq" id="WP_229989203.1">
    <property type="nucleotide sequence ID" value="NZ_JAJJMO010000001.1"/>
</dbReference>
<reference evidence="1" key="1">
    <citation type="submission" date="2021-11" db="EMBL/GenBank/DDBJ databases">
        <title>Description of novel Flavobacterium species.</title>
        <authorList>
            <person name="Saticioglu I.B."/>
            <person name="Ay H."/>
            <person name="Altun S."/>
            <person name="Duman M."/>
        </authorList>
    </citation>
    <scope>NUCLEOTIDE SEQUENCE</scope>
    <source>
        <strain evidence="1">F-65</strain>
    </source>
</reference>
<evidence type="ECO:0000313" key="1">
    <source>
        <dbReference type="EMBL" id="MCC9072393.1"/>
    </source>
</evidence>
<dbReference type="Proteomes" id="UP001430919">
    <property type="component" value="Unassembled WGS sequence"/>
</dbReference>